<feature type="region of interest" description="Disordered" evidence="1">
    <location>
        <begin position="131"/>
        <end position="169"/>
    </location>
</feature>
<feature type="compositionally biased region" description="Acidic residues" evidence="1">
    <location>
        <begin position="224"/>
        <end position="233"/>
    </location>
</feature>
<reference evidence="2" key="2">
    <citation type="submission" date="2020-05" db="UniProtKB">
        <authorList>
            <consortium name="EnsemblMetazoa"/>
        </authorList>
    </citation>
    <scope>IDENTIFICATION</scope>
    <source>
        <strain evidence="2">FAR1</strain>
    </source>
</reference>
<feature type="region of interest" description="Disordered" evidence="1">
    <location>
        <begin position="45"/>
        <end position="89"/>
    </location>
</feature>
<feature type="compositionally biased region" description="Low complexity" evidence="1">
    <location>
        <begin position="53"/>
        <end position="62"/>
    </location>
</feature>
<dbReference type="AlphaFoldDB" id="A0A182QFQ1"/>
<feature type="compositionally biased region" description="Basic residues" evidence="1">
    <location>
        <begin position="134"/>
        <end position="150"/>
    </location>
</feature>
<name>A0A182QFQ1_9DIPT</name>
<dbReference type="EMBL" id="AXCN02001560">
    <property type="status" value="NOT_ANNOTATED_CDS"/>
    <property type="molecule type" value="Genomic_DNA"/>
</dbReference>
<evidence type="ECO:0000313" key="2">
    <source>
        <dbReference type="EnsemblMetazoa" id="AFAF009252-PA"/>
    </source>
</evidence>
<proteinExistence type="predicted"/>
<feature type="compositionally biased region" description="Basic and acidic residues" evidence="1">
    <location>
        <begin position="206"/>
        <end position="223"/>
    </location>
</feature>
<evidence type="ECO:0000313" key="3">
    <source>
        <dbReference type="Proteomes" id="UP000075886"/>
    </source>
</evidence>
<organism evidence="2 3">
    <name type="scientific">Anopheles farauti</name>
    <dbReference type="NCBI Taxonomy" id="69004"/>
    <lineage>
        <taxon>Eukaryota</taxon>
        <taxon>Metazoa</taxon>
        <taxon>Ecdysozoa</taxon>
        <taxon>Arthropoda</taxon>
        <taxon>Hexapoda</taxon>
        <taxon>Insecta</taxon>
        <taxon>Pterygota</taxon>
        <taxon>Neoptera</taxon>
        <taxon>Endopterygota</taxon>
        <taxon>Diptera</taxon>
        <taxon>Nematocera</taxon>
        <taxon>Culicoidea</taxon>
        <taxon>Culicidae</taxon>
        <taxon>Anophelinae</taxon>
        <taxon>Anopheles</taxon>
    </lineage>
</organism>
<evidence type="ECO:0000256" key="1">
    <source>
        <dbReference type="SAM" id="MobiDB-lite"/>
    </source>
</evidence>
<feature type="region of interest" description="Disordered" evidence="1">
    <location>
        <begin position="1"/>
        <end position="22"/>
    </location>
</feature>
<dbReference type="EnsemblMetazoa" id="AFAF009252-RA">
    <property type="protein sequence ID" value="AFAF009252-PA"/>
    <property type="gene ID" value="AFAF009252"/>
</dbReference>
<feature type="compositionally biased region" description="Low complexity" evidence="1">
    <location>
        <begin position="153"/>
        <end position="169"/>
    </location>
</feature>
<accession>A0A182QFQ1</accession>
<reference evidence="3" key="1">
    <citation type="submission" date="2014-01" db="EMBL/GenBank/DDBJ databases">
        <title>The Genome Sequence of Anopheles farauti FAR1 (V2).</title>
        <authorList>
            <consortium name="The Broad Institute Genomics Platform"/>
            <person name="Neafsey D.E."/>
            <person name="Besansky N."/>
            <person name="Howell P."/>
            <person name="Walton C."/>
            <person name="Young S.K."/>
            <person name="Zeng Q."/>
            <person name="Gargeya S."/>
            <person name="Fitzgerald M."/>
            <person name="Haas B."/>
            <person name="Abouelleil A."/>
            <person name="Allen A.W."/>
            <person name="Alvarado L."/>
            <person name="Arachchi H.M."/>
            <person name="Berlin A.M."/>
            <person name="Chapman S.B."/>
            <person name="Gainer-Dewar J."/>
            <person name="Goldberg J."/>
            <person name="Griggs A."/>
            <person name="Gujja S."/>
            <person name="Hansen M."/>
            <person name="Howarth C."/>
            <person name="Imamovic A."/>
            <person name="Ireland A."/>
            <person name="Larimer J."/>
            <person name="McCowan C."/>
            <person name="Murphy C."/>
            <person name="Pearson M."/>
            <person name="Poon T.W."/>
            <person name="Priest M."/>
            <person name="Roberts A."/>
            <person name="Saif S."/>
            <person name="Shea T."/>
            <person name="Sisk P."/>
            <person name="Sykes S."/>
            <person name="Wortman J."/>
            <person name="Nusbaum C."/>
            <person name="Birren B."/>
        </authorList>
    </citation>
    <scope>NUCLEOTIDE SEQUENCE [LARGE SCALE GENOMIC DNA]</scope>
    <source>
        <strain evidence="3">FAR1</strain>
    </source>
</reference>
<keyword evidence="3" id="KW-1185">Reference proteome</keyword>
<feature type="compositionally biased region" description="Gly residues" evidence="1">
    <location>
        <begin position="76"/>
        <end position="85"/>
    </location>
</feature>
<dbReference type="VEuPathDB" id="VectorBase:AFAF009252"/>
<sequence length="233" mass="24089">MQLVNRGHRSSSTVSADGHQLPSAAATATDIALMRWSSRGFTAIPVEPDDAGSTTTSSTSTTVGSLVGPSRNGSTSVGGGGGGGVASPTAGGATRGIEYLTLDTATADQCGGGGVSSGTCNRWGCWVTSLTGGTHRKGQRQRSKQQRHGKGGPSSATASTQPPSSNASSSCLRDCLLCRCCRSGQYALSFGRDQTFTSIRRRRGRSVGDRVVKSNMDEQKEASDQEEGNYECK</sequence>
<dbReference type="Proteomes" id="UP000075886">
    <property type="component" value="Unassembled WGS sequence"/>
</dbReference>
<protein>
    <submittedName>
        <fullName evidence="2">Uncharacterized protein</fullName>
    </submittedName>
</protein>
<feature type="region of interest" description="Disordered" evidence="1">
    <location>
        <begin position="201"/>
        <end position="233"/>
    </location>
</feature>